<dbReference type="EMBL" id="HBEM01006979">
    <property type="protein sequence ID" value="CAD8438350.1"/>
    <property type="molecule type" value="Transcribed_RNA"/>
</dbReference>
<dbReference type="SUPFAM" id="SSF82866">
    <property type="entry name" value="Multidrug efflux transporter AcrB transmembrane domain"/>
    <property type="match status" value="2"/>
</dbReference>
<dbReference type="PROSITE" id="PS50156">
    <property type="entry name" value="SSD"/>
    <property type="match status" value="1"/>
</dbReference>
<feature type="transmembrane region" description="Helical" evidence="8">
    <location>
        <begin position="12"/>
        <end position="31"/>
    </location>
</feature>
<dbReference type="GO" id="GO:0005886">
    <property type="term" value="C:plasma membrane"/>
    <property type="evidence" value="ECO:0007669"/>
    <property type="project" value="UniProtKB-SubCell"/>
</dbReference>
<proteinExistence type="inferred from homology"/>
<feature type="transmembrane region" description="Helical" evidence="8">
    <location>
        <begin position="657"/>
        <end position="673"/>
    </location>
</feature>
<feature type="transmembrane region" description="Helical" evidence="8">
    <location>
        <begin position="382"/>
        <end position="403"/>
    </location>
</feature>
<evidence type="ECO:0000256" key="1">
    <source>
        <dbReference type="ARBA" id="ARBA00004651"/>
    </source>
</evidence>
<dbReference type="InterPro" id="IPR000731">
    <property type="entry name" value="SSD"/>
</dbReference>
<keyword evidence="5 8" id="KW-1133">Transmembrane helix</keyword>
<feature type="transmembrane region" description="Helical" evidence="8">
    <location>
        <begin position="1172"/>
        <end position="1193"/>
    </location>
</feature>
<dbReference type="PANTHER" id="PTHR33406">
    <property type="entry name" value="MEMBRANE PROTEIN MJ1562-RELATED"/>
    <property type="match status" value="1"/>
</dbReference>
<feature type="domain" description="SSD" evidence="9">
    <location>
        <begin position="312"/>
        <end position="403"/>
    </location>
</feature>
<sequence length="1332" mass="148307">MNIQCTKTSVISTTAGLIVIAFWLTIAHYGYERSGQISVATSLDSNTDAAKRGLDVFNDNFLHRAGHLNPMPTVAIVSLKVDTRRDVVGPELREFSKRIEPLDKCVSKKMKCTFNNQYDLDFSNVPCEDACKIPGAICGASVMSPLFGTPQAGLYNTIDSLEGYFEAKDKYGETIARERYISKDNRSAIVILKGSVPKCSNQIVYYPLTDWLRKQMTEIFNQDEFEFGLTSWSELMRATKEGSLRDGLMAHIFTLPLAWAILALTVGPTAIFVIVVMPVSMLATVYLLVPMEEKYGGWYTYAHIAPGMWVSILIAMCIDYLLFILSRWKEEKLQGNSKEAAIFRSIETAGKTVILSGVILAMSFFALMMIDTPIVQEVGASCGVLILVTMVVNVTLTPALLAVTPDMKWCYVKNKYVAAVQKRLSDCCISRLRSLPHCQSLVRSCLASHTDGNMDAVNIATYRRLEMKSMPAIYSSHLLDSHAKIEGIEGAKEEPCLDESLEIIGRSIRRQKPRTQRTSSISFTKGRRRYSLDSNNPPLESQPTDSMLNEDFLQPPNVENEDSKSGSSSQVGEEDEPEELGPNVRNKRSDTTDSLDPFSRIRPSRTTSSGDRESYLVPGLRSIGDADNPEDEDRQNVLTIPSNSIWVKIAKICRERPLTVILTIVLLGAPLSIQCYRFKLSSNFEQLFLRNSKPISTLHQIRNADFYQGVLNRHYMVVTLGSPIAMGKNAPWRFEPYSPRDSEDSDTDGNAKHINLNSVHKPYRNVNCVAGSGYKGRRKCFQPKCWMDDPDGILKSYNKTCPQVMKKFEKAIYESSVKSKYETAEDNAERWAQAKKFACTYDPNVDNPAYPDGFSAAYLCPQYCNDTCHSTLSPTAIITMSPNTTDDAMLPSSPTSKPTTFIPPFADFESLFECGDDKANWLSKVTPCFVLPDGFTFWCSRPGPLNCAIAGQALGRKCHTHKIGASVGAGGQYRSDTGQRSITWGDLCPSTCNYCPYAQRIFTKEIFGNLTMVHRHLKNLKTYMGEKSVNTINVVNGRSIPFTKAIEMMRASKPRDIDSNPDSEALEYRDNVKIYKSLMGSACVIELTPKWNPVGAKTGDWVEEVRNLIPVLESEAQEQGLKWEIYFEGLGPILADMKASMYNSAPGYMLTAIIVVVLVLTSLAFKSLTMGFRLLITVAFSLSWVFGIMVVLLQDIKICESEGDGMHFLVPIITVPVLVGLTLDYDLFLLVRIHEYRMMGFSSQDATMAAMYSTSGVITIAGLIMLTAFSALISSSIFVLKIVGLLIVLTCLIDTFIVRAWLVPALLMTAVEWNWWPGKVPPITKKIAIAVN</sequence>
<evidence type="ECO:0000256" key="7">
    <source>
        <dbReference type="SAM" id="MobiDB-lite"/>
    </source>
</evidence>
<feature type="transmembrane region" description="Helical" evidence="8">
    <location>
        <begin position="349"/>
        <end position="370"/>
    </location>
</feature>
<evidence type="ECO:0000256" key="5">
    <source>
        <dbReference type="ARBA" id="ARBA00022989"/>
    </source>
</evidence>
<evidence type="ECO:0000256" key="6">
    <source>
        <dbReference type="ARBA" id="ARBA00023136"/>
    </source>
</evidence>
<keyword evidence="4 8" id="KW-0812">Transmembrane</keyword>
<evidence type="ECO:0000256" key="4">
    <source>
        <dbReference type="ARBA" id="ARBA00022692"/>
    </source>
</evidence>
<dbReference type="Pfam" id="PF03176">
    <property type="entry name" value="MMPL"/>
    <property type="match status" value="2"/>
</dbReference>
<evidence type="ECO:0000256" key="3">
    <source>
        <dbReference type="ARBA" id="ARBA00022475"/>
    </source>
</evidence>
<evidence type="ECO:0000256" key="8">
    <source>
        <dbReference type="SAM" id="Phobius"/>
    </source>
</evidence>
<feature type="compositionally biased region" description="Polar residues" evidence="7">
    <location>
        <begin position="532"/>
        <end position="547"/>
    </location>
</feature>
<feature type="transmembrane region" description="Helical" evidence="8">
    <location>
        <begin position="1205"/>
        <end position="1228"/>
    </location>
</feature>
<feature type="transmembrane region" description="Helical" evidence="8">
    <location>
        <begin position="308"/>
        <end position="328"/>
    </location>
</feature>
<organism evidence="10">
    <name type="scientific">Amorphochlora amoebiformis</name>
    <dbReference type="NCBI Taxonomy" id="1561963"/>
    <lineage>
        <taxon>Eukaryota</taxon>
        <taxon>Sar</taxon>
        <taxon>Rhizaria</taxon>
        <taxon>Cercozoa</taxon>
        <taxon>Chlorarachniophyceae</taxon>
        <taxon>Amorphochlora</taxon>
    </lineage>
</organism>
<gene>
    <name evidence="10" type="ORF">LAMO00422_LOCUS4874</name>
</gene>
<keyword evidence="3" id="KW-1003">Cell membrane</keyword>
<evidence type="ECO:0000313" key="10">
    <source>
        <dbReference type="EMBL" id="CAD8438350.1"/>
    </source>
</evidence>
<evidence type="ECO:0000259" key="9">
    <source>
        <dbReference type="PROSITE" id="PS50156"/>
    </source>
</evidence>
<reference evidence="10" key="1">
    <citation type="submission" date="2021-01" db="EMBL/GenBank/DDBJ databases">
        <authorList>
            <person name="Corre E."/>
            <person name="Pelletier E."/>
            <person name="Niang G."/>
            <person name="Scheremetjew M."/>
            <person name="Finn R."/>
            <person name="Kale V."/>
            <person name="Holt S."/>
            <person name="Cochrane G."/>
            <person name="Meng A."/>
            <person name="Brown T."/>
            <person name="Cohen L."/>
        </authorList>
    </citation>
    <scope>NUCLEOTIDE SEQUENCE</scope>
    <source>
        <strain evidence="10">CCMP2058</strain>
    </source>
</reference>
<keyword evidence="6 8" id="KW-0472">Membrane</keyword>
<protein>
    <recommendedName>
        <fullName evidence="9">SSD domain-containing protein</fullName>
    </recommendedName>
</protein>
<dbReference type="Gene3D" id="1.20.1640.10">
    <property type="entry name" value="Multidrug efflux transporter AcrB transmembrane domain"/>
    <property type="match status" value="2"/>
</dbReference>
<accession>A0A7S0CZ24</accession>
<feature type="transmembrane region" description="Helical" evidence="8">
    <location>
        <begin position="257"/>
        <end position="288"/>
    </location>
</feature>
<dbReference type="PANTHER" id="PTHR33406:SF6">
    <property type="entry name" value="MEMBRANE PROTEIN YDGH-RELATED"/>
    <property type="match status" value="1"/>
</dbReference>
<evidence type="ECO:0000256" key="2">
    <source>
        <dbReference type="ARBA" id="ARBA00010157"/>
    </source>
</evidence>
<feature type="transmembrane region" description="Helical" evidence="8">
    <location>
        <begin position="1278"/>
        <end position="1298"/>
    </location>
</feature>
<dbReference type="InterPro" id="IPR050545">
    <property type="entry name" value="Mycobact_MmpL"/>
</dbReference>
<dbReference type="InterPro" id="IPR004869">
    <property type="entry name" value="MMPL_dom"/>
</dbReference>
<feature type="transmembrane region" description="Helical" evidence="8">
    <location>
        <begin position="1249"/>
        <end position="1272"/>
    </location>
</feature>
<feature type="region of interest" description="Disordered" evidence="7">
    <location>
        <begin position="507"/>
        <end position="634"/>
    </location>
</feature>
<feature type="transmembrane region" description="Helical" evidence="8">
    <location>
        <begin position="1147"/>
        <end position="1165"/>
    </location>
</feature>
<comment type="similarity">
    <text evidence="2">Belongs to the resistance-nodulation-cell division (RND) (TC 2.A.6) family. MmpL subfamily.</text>
</comment>
<comment type="subcellular location">
    <subcellularLocation>
        <location evidence="1">Cell membrane</location>
        <topology evidence="1">Multi-pass membrane protein</topology>
    </subcellularLocation>
</comment>
<name>A0A7S0CZ24_9EUKA</name>